<dbReference type="Proteomes" id="UP000239297">
    <property type="component" value="Unassembled WGS sequence"/>
</dbReference>
<feature type="compositionally biased region" description="Basic and acidic residues" evidence="1">
    <location>
        <begin position="82"/>
        <end position="92"/>
    </location>
</feature>
<dbReference type="AlphaFoldDB" id="A0A2S5IXG4"/>
<name>A0A2S5IXG4_9MICC</name>
<evidence type="ECO:0008006" key="4">
    <source>
        <dbReference type="Google" id="ProtNLM"/>
    </source>
</evidence>
<protein>
    <recommendedName>
        <fullName evidence="4">Metalloprotease</fullName>
    </recommendedName>
</protein>
<accession>A0A2S5IXG4</accession>
<evidence type="ECO:0000313" key="3">
    <source>
        <dbReference type="Proteomes" id="UP000239297"/>
    </source>
</evidence>
<dbReference type="Pfam" id="PF20242">
    <property type="entry name" value="Emfourin"/>
    <property type="match status" value="1"/>
</dbReference>
<reference evidence="2 3" key="1">
    <citation type="journal article" date="2014" name="Int. J. Syst. Evol. Microbiol.">
        <title>Arthrobacter pityocampae sp. nov., isolated from Thaumetopoea pityocampa (Lep., Thaumetopoeidae).</title>
        <authorList>
            <person name="Ince I.A."/>
            <person name="Demirbag Z."/>
            <person name="Kati H."/>
        </authorList>
    </citation>
    <scope>NUCLEOTIDE SEQUENCE [LARGE SCALE GENOMIC DNA]</scope>
    <source>
        <strain evidence="2 3">Tp2</strain>
    </source>
</reference>
<proteinExistence type="predicted"/>
<evidence type="ECO:0000313" key="2">
    <source>
        <dbReference type="EMBL" id="PPB49235.1"/>
    </source>
</evidence>
<sequence length="118" mass="12645">MRIEITRSGGVGGMTRTWSLEVSRAEAEERWLPLAEAEAGPGKGMQDAGPPDPARDRFTYRITVGYTEVSVPESRLGEPWRELIERAREAGRARPAPGPGEGSGPTTAAGDGTPEELL</sequence>
<feature type="region of interest" description="Disordered" evidence="1">
    <location>
        <begin position="82"/>
        <end position="118"/>
    </location>
</feature>
<evidence type="ECO:0000256" key="1">
    <source>
        <dbReference type="SAM" id="MobiDB-lite"/>
    </source>
</evidence>
<keyword evidence="3" id="KW-1185">Reference proteome</keyword>
<dbReference type="RefSeq" id="WP_104121671.1">
    <property type="nucleotide sequence ID" value="NZ_PRKW01000004.1"/>
</dbReference>
<comment type="caution">
    <text evidence="2">The sequence shown here is derived from an EMBL/GenBank/DDBJ whole genome shotgun (WGS) entry which is preliminary data.</text>
</comment>
<gene>
    <name evidence="2" type="ORF">C4K88_11095</name>
</gene>
<dbReference type="EMBL" id="PRKW01000004">
    <property type="protein sequence ID" value="PPB49235.1"/>
    <property type="molecule type" value="Genomic_DNA"/>
</dbReference>
<feature type="region of interest" description="Disordered" evidence="1">
    <location>
        <begin position="36"/>
        <end position="56"/>
    </location>
</feature>
<organism evidence="2 3">
    <name type="scientific">Arthrobacter pityocampae</name>
    <dbReference type="NCBI Taxonomy" id="547334"/>
    <lineage>
        <taxon>Bacteria</taxon>
        <taxon>Bacillati</taxon>
        <taxon>Actinomycetota</taxon>
        <taxon>Actinomycetes</taxon>
        <taxon>Micrococcales</taxon>
        <taxon>Micrococcaceae</taxon>
        <taxon>Arthrobacter</taxon>
    </lineage>
</organism>
<dbReference type="InterPro" id="IPR049457">
    <property type="entry name" value="Emfourin"/>
</dbReference>
<dbReference type="OrthoDB" id="4947318at2"/>